<dbReference type="PATRIC" id="fig|69.6.peg.3376"/>
<accession>A0A0S2DJR7</accession>
<dbReference type="EMBL" id="CP013140">
    <property type="protein sequence ID" value="ALN58771.1"/>
    <property type="molecule type" value="Genomic_DNA"/>
</dbReference>
<dbReference type="KEGG" id="lez:GLE_3426"/>
<reference evidence="1 2" key="1">
    <citation type="submission" date="2015-11" db="EMBL/GenBank/DDBJ databases">
        <title>Genome sequences of Lysobacter enzymogenes strain C3 and Lysobacter antibioticus ATCC 29479.</title>
        <authorList>
            <person name="Kobayashi D.Y."/>
        </authorList>
    </citation>
    <scope>NUCLEOTIDE SEQUENCE [LARGE SCALE GENOMIC DNA]</scope>
    <source>
        <strain evidence="1 2">C3</strain>
    </source>
</reference>
<name>A0A0S2DJR7_LYSEN</name>
<proteinExistence type="predicted"/>
<evidence type="ECO:0000313" key="1">
    <source>
        <dbReference type="EMBL" id="ALN58771.1"/>
    </source>
</evidence>
<gene>
    <name evidence="1" type="ORF">GLE_3426</name>
</gene>
<protein>
    <submittedName>
        <fullName evidence="1">Uncharacterized protein</fullName>
    </submittedName>
</protein>
<dbReference type="Proteomes" id="UP000061569">
    <property type="component" value="Chromosome"/>
</dbReference>
<sequence length="50" mass="5333">MGSSRASAADGGAWAPRSRDVRTGAGRECARVLQAAVTERWVHALCCEKM</sequence>
<evidence type="ECO:0000313" key="2">
    <source>
        <dbReference type="Proteomes" id="UP000061569"/>
    </source>
</evidence>
<dbReference type="STRING" id="69.GLE_3426"/>
<dbReference type="AlphaFoldDB" id="A0A0S2DJR7"/>
<organism evidence="1 2">
    <name type="scientific">Lysobacter enzymogenes</name>
    <dbReference type="NCBI Taxonomy" id="69"/>
    <lineage>
        <taxon>Bacteria</taxon>
        <taxon>Pseudomonadati</taxon>
        <taxon>Pseudomonadota</taxon>
        <taxon>Gammaproteobacteria</taxon>
        <taxon>Lysobacterales</taxon>
        <taxon>Lysobacteraceae</taxon>
        <taxon>Lysobacter</taxon>
    </lineage>
</organism>